<dbReference type="InterPro" id="IPR017946">
    <property type="entry name" value="PLC-like_Pdiesterase_TIM-brl"/>
</dbReference>
<dbReference type="AlphaFoldDB" id="A0A517LNP5"/>
<organism evidence="4 5">
    <name type="scientific">Venturia effusa</name>
    <dbReference type="NCBI Taxonomy" id="50376"/>
    <lineage>
        <taxon>Eukaryota</taxon>
        <taxon>Fungi</taxon>
        <taxon>Dikarya</taxon>
        <taxon>Ascomycota</taxon>
        <taxon>Pezizomycotina</taxon>
        <taxon>Dothideomycetes</taxon>
        <taxon>Pleosporomycetidae</taxon>
        <taxon>Venturiales</taxon>
        <taxon>Venturiaceae</taxon>
        <taxon>Venturia</taxon>
    </lineage>
</organism>
<keyword evidence="3" id="KW-1133">Transmembrane helix</keyword>
<evidence type="ECO:0000256" key="3">
    <source>
        <dbReference type="SAM" id="Phobius"/>
    </source>
</evidence>
<sequence length="467" mass="52546">MSAPDKFASWEHDVETVARRSSAETESESEAFLEQKTPFVSMQDMAQAGGLDNGDCPFCRRKSFWKKLFAWRRTSKGCKHDGRSIRQYNGNSRPIRKRRTRKCTIFLGFMTILFALFGLYNVATILIGLGPLLWDPDFEQFFPNWGQPGQPGDGMSGYPTDFTRDILPIPCHSHNDYWRHIPLFSAIHYGCTGVEADVWLFSEELLVGHNTAALTKNRTFRSLYIDPLVKILDDQNPSTQYNKDSEKIHGVFDEDPSQTLVLLVDFKTDGETLFPYVESHLSALRDKNYLTYFDGNSIVQGAVTVVGTGNTPFQLITANTTYRDIFFDAPLDKLTTSSILSGPPNGGLPLPIPGKATPGGGQGNVGVTPTTNFNQDNSYYASVNFASTIGFPWRGHLSPKQRHKLRAQIKAAHAKGLKARYWNTPAWPIGVRNHVWKVLMDNGADMLNVDDLRGAARVDWRRRKERD</sequence>
<feature type="transmembrane region" description="Helical" evidence="3">
    <location>
        <begin position="105"/>
        <end position="134"/>
    </location>
</feature>
<dbReference type="InterPro" id="IPR039559">
    <property type="entry name" value="AIM6_PI-PLC-like_dom"/>
</dbReference>
<gene>
    <name evidence="4" type="ORF">FKW77_003718</name>
</gene>
<dbReference type="InterPro" id="IPR051236">
    <property type="entry name" value="HAT_RTT109-like"/>
</dbReference>
<evidence type="ECO:0000313" key="4">
    <source>
        <dbReference type="EMBL" id="QDS77265.1"/>
    </source>
</evidence>
<keyword evidence="3" id="KW-0812">Transmembrane</keyword>
<dbReference type="EMBL" id="CP042201">
    <property type="protein sequence ID" value="QDS77265.1"/>
    <property type="molecule type" value="Genomic_DNA"/>
</dbReference>
<protein>
    <recommendedName>
        <fullName evidence="2">Altered inheritance of mitochondria protein 6</fullName>
    </recommendedName>
</protein>
<comment type="similarity">
    <text evidence="1">Belongs to the AIM6 family.</text>
</comment>
<evidence type="ECO:0000313" key="5">
    <source>
        <dbReference type="Proteomes" id="UP000316270"/>
    </source>
</evidence>
<name>A0A517LNP5_9PEZI</name>
<dbReference type="Proteomes" id="UP000316270">
    <property type="component" value="Chromosome 17"/>
</dbReference>
<reference evidence="4 5" key="1">
    <citation type="submission" date="2019-07" db="EMBL/GenBank/DDBJ databases">
        <title>Finished genome of Venturia effusa.</title>
        <authorList>
            <person name="Young C.A."/>
            <person name="Cox M.P."/>
            <person name="Ganley A.R.D."/>
            <person name="David W.J."/>
        </authorList>
    </citation>
    <scope>NUCLEOTIDE SEQUENCE [LARGE SCALE GENOMIC DNA]</scope>
    <source>
        <strain evidence="5">albino</strain>
    </source>
</reference>
<dbReference type="GO" id="GO:0006629">
    <property type="term" value="P:lipid metabolic process"/>
    <property type="evidence" value="ECO:0007669"/>
    <property type="project" value="InterPro"/>
</dbReference>
<dbReference type="CDD" id="cd08577">
    <property type="entry name" value="PI-PLCc_GDPD_SF_unchar3"/>
    <property type="match status" value="1"/>
</dbReference>
<dbReference type="SUPFAM" id="SSF51695">
    <property type="entry name" value="PLC-like phosphodiesterases"/>
    <property type="match status" value="1"/>
</dbReference>
<dbReference type="PANTHER" id="PTHR31571">
    <property type="entry name" value="ALTERED INHERITANCE OF MITOCHONDRIA PROTEIN 6"/>
    <property type="match status" value="1"/>
</dbReference>
<evidence type="ECO:0000256" key="2">
    <source>
        <dbReference type="ARBA" id="ARBA00014286"/>
    </source>
</evidence>
<dbReference type="PANTHER" id="PTHR31571:SF1">
    <property type="entry name" value="ALTERED INHERITANCE OF MITOCHONDRIA PROTEIN 6"/>
    <property type="match status" value="1"/>
</dbReference>
<proteinExistence type="inferred from homology"/>
<keyword evidence="3" id="KW-0472">Membrane</keyword>
<accession>A0A517LNP5</accession>
<dbReference type="STRING" id="50376.A0A517LNP5"/>
<dbReference type="GO" id="GO:0008081">
    <property type="term" value="F:phosphoric diester hydrolase activity"/>
    <property type="evidence" value="ECO:0007669"/>
    <property type="project" value="InterPro"/>
</dbReference>
<dbReference type="OrthoDB" id="4153866at2759"/>
<keyword evidence="5" id="KW-1185">Reference proteome</keyword>
<evidence type="ECO:0000256" key="1">
    <source>
        <dbReference type="ARBA" id="ARBA00008858"/>
    </source>
</evidence>